<dbReference type="InterPro" id="IPR007505">
    <property type="entry name" value="PDDEXK_7"/>
</dbReference>
<dbReference type="Pfam" id="PF09823">
    <property type="entry name" value="DUF2357"/>
    <property type="match status" value="1"/>
</dbReference>
<accession>A0A271IYK8</accession>
<reference evidence="2 3" key="1">
    <citation type="submission" date="2016-11" db="EMBL/GenBank/DDBJ databases">
        <title>Study of marine rhodopsin-containing bacteria.</title>
        <authorList>
            <person name="Yoshizawa S."/>
            <person name="Kumagai Y."/>
            <person name="Kogure K."/>
        </authorList>
    </citation>
    <scope>NUCLEOTIDE SEQUENCE [LARGE SCALE GENOMIC DNA]</scope>
    <source>
        <strain evidence="2 3">SAORIC-28</strain>
    </source>
</reference>
<proteinExistence type="predicted"/>
<dbReference type="AlphaFoldDB" id="A0A271IYK8"/>
<dbReference type="InterPro" id="IPR018633">
    <property type="entry name" value="DUF2357"/>
</dbReference>
<name>A0A271IYK8_9BACT</name>
<keyword evidence="3" id="KW-1185">Reference proteome</keyword>
<dbReference type="OrthoDB" id="32195at2"/>
<gene>
    <name evidence="2" type="ORF">BSZ37_06755</name>
</gene>
<feature type="domain" description="DUF2357" evidence="1">
    <location>
        <begin position="94"/>
        <end position="323"/>
    </location>
</feature>
<protein>
    <recommendedName>
        <fullName evidence="1">DUF2357 domain-containing protein</fullName>
    </recommendedName>
</protein>
<dbReference type="Pfam" id="PF04411">
    <property type="entry name" value="PDDEXK_7"/>
    <property type="match status" value="1"/>
</dbReference>
<organism evidence="2 3">
    <name type="scientific">Rubrivirga marina</name>
    <dbReference type="NCBI Taxonomy" id="1196024"/>
    <lineage>
        <taxon>Bacteria</taxon>
        <taxon>Pseudomonadati</taxon>
        <taxon>Rhodothermota</taxon>
        <taxon>Rhodothermia</taxon>
        <taxon>Rhodothermales</taxon>
        <taxon>Rubricoccaceae</taxon>
        <taxon>Rubrivirga</taxon>
    </lineage>
</organism>
<sequence length="532" mass="57446">METLFTVDSARVRLTWSGPRPAPPAVAPMAVTVLAAEDLRVTTAGGSHAIALEEETTYLVLVEGRDDQAVVLEHRDPVVTSGLASANEGRVLHGRIRVGSQAGRIRFDVRSGSTTLFRLEMDVLPTKLNGAEVSAMRSEVEAAAAGLAVAALRPTTVAVERGGEVPSVPVWLAALGQSVERLAEAVREIDRRPVLDAARSVSGQRPGRIRRPSAETWRAARRRGLAGPTLPARPAHLSSDTPAHRWLAARLGVVAHRLRVLLRHEGARRSSARRERVARDLRALLAEVDSLRKGTLMETVGARAPSVPPLVLRRHPVYAAAYDALRQLDRGIDLRSGSLDVATQDLAVLFETWVALAVVRVFADVLGAEPPARPFGVDAVGTDVRLRRGRSHGVRLQGRGMDVEIVNNPRFPAPPALLTQRPDLLVTIRHGGTTRRVVLDAKYRRDDSAAYRRRHGAAGPPEDALGTLHRYRDAIVEGPPVEIAAALFPGTADDAFFRSRLWTSLGSLGVGAIPFRPGDLGALTRFVADLTE</sequence>
<evidence type="ECO:0000313" key="3">
    <source>
        <dbReference type="Proteomes" id="UP000216339"/>
    </source>
</evidence>
<comment type="caution">
    <text evidence="2">The sequence shown here is derived from an EMBL/GenBank/DDBJ whole genome shotgun (WGS) entry which is preliminary data.</text>
</comment>
<evidence type="ECO:0000313" key="2">
    <source>
        <dbReference type="EMBL" id="PAP76167.1"/>
    </source>
</evidence>
<dbReference type="Proteomes" id="UP000216339">
    <property type="component" value="Unassembled WGS sequence"/>
</dbReference>
<dbReference type="RefSeq" id="WP_095509808.1">
    <property type="nucleotide sequence ID" value="NZ_MQWD01000001.1"/>
</dbReference>
<evidence type="ECO:0000259" key="1">
    <source>
        <dbReference type="Pfam" id="PF09823"/>
    </source>
</evidence>
<dbReference type="EMBL" id="MQWD01000001">
    <property type="protein sequence ID" value="PAP76167.1"/>
    <property type="molecule type" value="Genomic_DNA"/>
</dbReference>